<protein>
    <submittedName>
        <fullName evidence="2">Pyruvate carboxylase subunit B</fullName>
        <ecNumber evidence="2">6.4.1.1</ecNumber>
    </submittedName>
</protein>
<dbReference type="InterPro" id="IPR000891">
    <property type="entry name" value="PYR_CT"/>
</dbReference>
<dbReference type="EMBL" id="JACRTA010000001">
    <property type="protein sequence ID" value="MBC8567285.1"/>
    <property type="molecule type" value="Genomic_DNA"/>
</dbReference>
<dbReference type="Pfam" id="PF00682">
    <property type="entry name" value="HMGL-like"/>
    <property type="match status" value="1"/>
</dbReference>
<name>A0A926I8M8_9FIRM</name>
<dbReference type="AlphaFoldDB" id="A0A926I8M8"/>
<dbReference type="EC" id="6.4.1.1" evidence="2"/>
<proteinExistence type="predicted"/>
<dbReference type="InterPro" id="IPR003379">
    <property type="entry name" value="Carboxylase_cons_dom"/>
</dbReference>
<dbReference type="PROSITE" id="PS50991">
    <property type="entry name" value="PYR_CT"/>
    <property type="match status" value="1"/>
</dbReference>
<dbReference type="SUPFAM" id="SSF89000">
    <property type="entry name" value="post-HMGL domain-like"/>
    <property type="match status" value="1"/>
</dbReference>
<keyword evidence="2" id="KW-0436">Ligase</keyword>
<dbReference type="PANTHER" id="PTHR43778">
    <property type="entry name" value="PYRUVATE CARBOXYLASE"/>
    <property type="match status" value="1"/>
</dbReference>
<evidence type="ECO:0000313" key="3">
    <source>
        <dbReference type="Proteomes" id="UP000610862"/>
    </source>
</evidence>
<evidence type="ECO:0000313" key="2">
    <source>
        <dbReference type="EMBL" id="MBC8567285.1"/>
    </source>
</evidence>
<organism evidence="2 3">
    <name type="scientific">Lentihominibacter hominis</name>
    <dbReference type="NCBI Taxonomy" id="2763645"/>
    <lineage>
        <taxon>Bacteria</taxon>
        <taxon>Bacillati</taxon>
        <taxon>Bacillota</taxon>
        <taxon>Clostridia</taxon>
        <taxon>Peptostreptococcales</taxon>
        <taxon>Anaerovoracaceae</taxon>
        <taxon>Lentihominibacter</taxon>
    </lineage>
</organism>
<dbReference type="GO" id="GO:0006094">
    <property type="term" value="P:gluconeogenesis"/>
    <property type="evidence" value="ECO:0007669"/>
    <property type="project" value="TreeGrafter"/>
</dbReference>
<dbReference type="InterPro" id="IPR055268">
    <property type="entry name" value="PCB-like"/>
</dbReference>
<sequence>MFFSNKGEVKFTETILRDAHQSLMATRMRTEDMLPVAEVMDEIGYHSIECWGGATFDVCMRYLNEDPWERLKELKKRFKKTKLQMLLRGQNLLGYNHYPDDVVDVFIRKSVDNGIDIFRIFDAFNDVRNLERAAYAAKQEGAHVQLAMAYTVGKKYTFKYWKKLAKDLEELGADSICIKDMAGLLMPYEAENIIKMLKKTVSVPIHVHSHCTSGVAPMTYMKAAEAGCDVIDTALSPFSMGTSQPATEVMYETFKAGGLNVKLNEDAMTYAAEYFRKFRRHAEQEGLIDIKMMDVDTKTLQYQVPGGMLSNLYMQMKEQNMQERFDEVLKEIPKVREDLGEPPLVTPSSQIVGTQAVFNIMTGERYKMVSKQTKAILKGEYGKTIRPFNKSVQKKVLGKEQAITCRPADLLKPEFFNKKKELGEKASTEEILLAYILFPQSAESFYNKDEQ</sequence>
<dbReference type="CDD" id="cd07937">
    <property type="entry name" value="DRE_TIM_PC_TC_5S"/>
    <property type="match status" value="1"/>
</dbReference>
<dbReference type="GO" id="GO:0004736">
    <property type="term" value="F:pyruvate carboxylase activity"/>
    <property type="evidence" value="ECO:0007669"/>
    <property type="project" value="UniProtKB-EC"/>
</dbReference>
<reference evidence="2" key="1">
    <citation type="submission" date="2020-08" db="EMBL/GenBank/DDBJ databases">
        <title>Genome public.</title>
        <authorList>
            <person name="Liu C."/>
            <person name="Sun Q."/>
        </authorList>
    </citation>
    <scope>NUCLEOTIDE SEQUENCE</scope>
    <source>
        <strain evidence="2">NSJ-24</strain>
    </source>
</reference>
<keyword evidence="3" id="KW-1185">Reference proteome</keyword>
<dbReference type="InterPro" id="IPR013785">
    <property type="entry name" value="Aldolase_TIM"/>
</dbReference>
<dbReference type="Pfam" id="PF02436">
    <property type="entry name" value="PYC_OADA"/>
    <property type="match status" value="1"/>
</dbReference>
<comment type="caution">
    <text evidence="2">The sequence shown here is derived from an EMBL/GenBank/DDBJ whole genome shotgun (WGS) entry which is preliminary data.</text>
</comment>
<dbReference type="SUPFAM" id="SSF51569">
    <property type="entry name" value="Aldolase"/>
    <property type="match status" value="1"/>
</dbReference>
<dbReference type="NCBIfam" id="NF006761">
    <property type="entry name" value="PRK09282.1"/>
    <property type="match status" value="1"/>
</dbReference>
<dbReference type="RefSeq" id="WP_177269878.1">
    <property type="nucleotide sequence ID" value="NZ_JACRTA010000001.1"/>
</dbReference>
<dbReference type="Gene3D" id="3.20.20.70">
    <property type="entry name" value="Aldolase class I"/>
    <property type="match status" value="1"/>
</dbReference>
<accession>A0A926I8M8</accession>
<evidence type="ECO:0000259" key="1">
    <source>
        <dbReference type="PROSITE" id="PS50991"/>
    </source>
</evidence>
<dbReference type="GO" id="GO:0005737">
    <property type="term" value="C:cytoplasm"/>
    <property type="evidence" value="ECO:0007669"/>
    <property type="project" value="TreeGrafter"/>
</dbReference>
<dbReference type="PANTHER" id="PTHR43778:SF2">
    <property type="entry name" value="PYRUVATE CARBOXYLASE, MITOCHONDRIAL"/>
    <property type="match status" value="1"/>
</dbReference>
<dbReference type="Proteomes" id="UP000610862">
    <property type="component" value="Unassembled WGS sequence"/>
</dbReference>
<gene>
    <name evidence="2" type="ORF">H8692_00715</name>
</gene>
<feature type="domain" description="Pyruvate carboxyltransferase" evidence="1">
    <location>
        <begin position="9"/>
        <end position="269"/>
    </location>
</feature>
<keyword evidence="2" id="KW-0670">Pyruvate</keyword>